<reference evidence="2" key="1">
    <citation type="journal article" date="2020" name="Nature">
        <title>Giant virus diversity and host interactions through global metagenomics.</title>
        <authorList>
            <person name="Schulz F."/>
            <person name="Roux S."/>
            <person name="Paez-Espino D."/>
            <person name="Jungbluth S."/>
            <person name="Walsh D.A."/>
            <person name="Denef V.J."/>
            <person name="McMahon K.D."/>
            <person name="Konstantinidis K.T."/>
            <person name="Eloe-Fadrosh E.A."/>
            <person name="Kyrpides N.C."/>
            <person name="Woyke T."/>
        </authorList>
    </citation>
    <scope>NUCLEOTIDE SEQUENCE</scope>
    <source>
        <strain evidence="2">GVMAG-M-3300023174-137</strain>
    </source>
</reference>
<dbReference type="EMBL" id="MN739584">
    <property type="protein sequence ID" value="QHT14460.1"/>
    <property type="molecule type" value="Genomic_DNA"/>
</dbReference>
<keyword evidence="1" id="KW-0472">Membrane</keyword>
<keyword evidence="1" id="KW-1133">Transmembrane helix</keyword>
<keyword evidence="1" id="KW-0812">Transmembrane</keyword>
<accession>A0A6C0DDP8</accession>
<proteinExistence type="predicted"/>
<organism evidence="2">
    <name type="scientific">viral metagenome</name>
    <dbReference type="NCBI Taxonomy" id="1070528"/>
    <lineage>
        <taxon>unclassified sequences</taxon>
        <taxon>metagenomes</taxon>
        <taxon>organismal metagenomes</taxon>
    </lineage>
</organism>
<name>A0A6C0DDP8_9ZZZZ</name>
<evidence type="ECO:0000256" key="1">
    <source>
        <dbReference type="SAM" id="Phobius"/>
    </source>
</evidence>
<protein>
    <submittedName>
        <fullName evidence="2">Uncharacterized protein</fullName>
    </submittedName>
</protein>
<sequence>MTWYFLGGILLLLGIVFLVYYFRKELSSLQEGFQSINELERVVMCNLPENANSKVCELPDDPNRLPPETSQETEIFNRYEEENVRSPPPYKQTAQEEFNKKAQLNQYDYTNGPPWDFDNKDQDPNVVLWGFVHPKCTKEIFLSGITRDKYSSINNMNFDFQEKIFTYIIPVFNNLEVSGEENIAMFKFAEFITNFALGVAVENIVNKIGSGLWTGMSSLLKSERVFIEDNPLYHRALSERTAEYELIRNRHGNWYDLNQNETIDRKIQAMENELRVLNQSSEFRNKSQQERARLIDNIKGKREYLGPDYKTKLNTTRKIKTGGKIGGAIVAAGVAGASGQPFAALGIGLFLGVDMAISHYQDQALNPSHNRAAGGSRIQGSRVGGKAATHIGTALATRVARAMTSLAAFAPIPVIGEIVIFFEIVWLATIVIVLPVLMSAFIPPDGVCPAGYPYNAEEDVVRNCGQVCWEIVVNIPVIGDLLNALGPYLCHNTAGQARAKQYYEAPLYYQDSSLSIHAMSDKPLIPKDDPAYNDQRQYYQLVGYDYDSLIAIRSINRYINMMQKAGDLNRNRKAAPPIWVDFSHPTMLNKMAEYYYKTSRRLPYTNYDGSISFEYISKIYGVAASTKFSCDIQCEITIDTLYAETGVLKSRIIVPSNGLGNTYHDRRFYFFVDDKDYLYNETIHGNLIQYYYKMPDSSKSSIANLQTRDATFYSGAGDWNILMNDNMMRYIITGCTCVDYTAPQAFDSTTAGYAGDLVVSVSNPNTFYFNPTLSTDYSSMDAIPNDAACNTTRGQNMYSKLSSAPMKYTKKGTTSNDQVRSIMYDGMVYGKDVKNNGDLFQLTIALTSDKKLTFKEIDQTTNHLSLKCTKSASYTGVSTGNSNSLRGDGIGVRDDGSRYSYNEDLNGIPARIRAQIQGNPDSQISFDAIIVSTTTNGNFRECKFRNISNIRGNFLTNNTPTTLVEGVILYPSRWSANSTKIWNVKQTGSISPGQRAGTIIQGIGTSIIAQAPGLGIRGQVAGGLLLTTLDATGMLDQLACLYMDVKKQEGTYVVNGNVLTSVVNKDQDSFLIERGPTIDYSPGYIANYNKCSNMTLTQNVCINRYNVRLAIKKYVDFFTDKRIKRIFKIRTYPDNNMCVYDVEQTGFDPINTKEFEITNKIISFGINYELKQDTCSYVPLNNIILNTPTINEISPIDAPVDPRKDIKAGDSPSINIKTADCKLYSQMTCGTYKLRKQLYTQFNKIYNYNPSINPNTINRTLKGTIQIGTRPTDGMGIAITYGNNPSPPSNGEVILLEDPNTNYRFEGIFTNNQLTNIDIIYPYTETISVVSSANLNSVPINNALWLVTDNSVHITRSDNTNFNAVVTNYENNIASFTPYISGLASTINTSAITLRYNNIGTIIYPYTYTYTFPSQTFFSTTTINITIGTAVSWLQASMNINIILDNNTIYGNVVSYNSTTGALTITIFNAGSYNTKNITIQGRDTNKITLEFSPNTMLSNDDYVVITYITPAKTEQILSNIPEANPLQIKNKQTDEITKRITFDVLININNHNQINNTGTILVRLIENWSNKTYNIYIISAYGTWSVYENDPSKRICTYNTKHVYTDYNIEQKEYKQTTENKILNFVITPSNTDPSRCLYDILYDSAPTKLFFPNVPEIGKYIEIPVPLPQPELLSMIPNCTENQAYRDCSGIDLVTRLVDKYNSSNVDTKILKVLRAYTLKTECEYQVEMSKQIPNSRDSIIKNEFLRFNMIPSNGCTYTYKDQANPGWILNLNQVDPYSGSPDTFALSPPYIWPTSLVDRYRRLINQAISMYQSMKPTWSSILEDVSQTSENRMKGIFNEIYANRTMGDCVNLTCRDNDTLTKIIRQYNYKNYPSYTPGEQYGYIQRSIIEIRRGGLGGTLTQCHIELIEQQDYYEDYTSSPIQSDDPKMARFNTKYFLRQYQFDVEIANCAVTKVLITKDEINKNIMDISSNPFGIQSDVSIVKFTPSNDLFNLSEFYNTEFLKNKIASKYNTTPVNNNPLKYNTITKFINAFIVSPTICEYQIQIKRAVWSDEYRFWFDVNNIDSYISVTTDESTSSRNILNIRENIIADITFQLENEKYIARGKDGKEIQLQYMFYADLTDTKSRIKGFSSSGATKVPNTDSSGYVVAT</sequence>
<evidence type="ECO:0000313" key="2">
    <source>
        <dbReference type="EMBL" id="QHT14460.1"/>
    </source>
</evidence>
<feature type="transmembrane region" description="Helical" evidence="1">
    <location>
        <begin position="6"/>
        <end position="22"/>
    </location>
</feature>